<dbReference type="CDD" id="cd06529">
    <property type="entry name" value="S24_LexA-like"/>
    <property type="match status" value="1"/>
</dbReference>
<keyword evidence="1" id="KW-0805">Transcription regulation</keyword>
<dbReference type="EMBL" id="CP002395">
    <property type="protein sequence ID" value="ADU12014.1"/>
    <property type="molecule type" value="Genomic_DNA"/>
</dbReference>
<dbReference type="GO" id="GO:0003677">
    <property type="term" value="F:DNA binding"/>
    <property type="evidence" value="ECO:0007669"/>
    <property type="project" value="UniProtKB-KW"/>
</dbReference>
<evidence type="ECO:0000256" key="1">
    <source>
        <dbReference type="ARBA" id="ARBA00023015"/>
    </source>
</evidence>
<protein>
    <recommendedName>
        <fullName evidence="4">Peptidase S24/S26A/S26B/S26C domain-containing protein</fullName>
    </recommendedName>
</protein>
<dbReference type="Pfam" id="PF00717">
    <property type="entry name" value="Peptidase_S24"/>
    <property type="match status" value="1"/>
</dbReference>
<keyword evidence="3" id="KW-0804">Transcription</keyword>
<sequence>MLLMTDSDDIQREEQRKWLLQAISESGLTATALAKKAGLAATTVTRRVNPREDGHGGESLLKRETLLALAKAAGVSPPVLGAPYLAARSERRRVDDDEDSVLINQVDLYYGMGGGSDIGDHVEVEPRKFSRSWLRQISNANPKDLFWTTGNGDSNYPTIADGDILLIDMSQKKPQKNDQFWAITQYNLGQIKRLRATADGFQILSDNPQVPSDKATDGSMVIIGRLVAVLRKF</sequence>
<accession>E8RPN7</accession>
<organism evidence="5 6">
    <name type="scientific">Asticcacaulis excentricus (strain ATCC 15261 / DSM 4724 / KCTC 12464 / NCIMB 9791 / VKM B-1370 / CB 48)</name>
    <dbReference type="NCBI Taxonomy" id="573065"/>
    <lineage>
        <taxon>Bacteria</taxon>
        <taxon>Pseudomonadati</taxon>
        <taxon>Pseudomonadota</taxon>
        <taxon>Alphaproteobacteria</taxon>
        <taxon>Caulobacterales</taxon>
        <taxon>Caulobacteraceae</taxon>
        <taxon>Asticcacaulis</taxon>
    </lineage>
</organism>
<dbReference type="AlphaFoldDB" id="E8RPN7"/>
<dbReference type="PANTHER" id="PTHR40661:SF3">
    <property type="entry name" value="FELS-1 PROPHAGE TRANSCRIPTIONAL REGULATOR"/>
    <property type="match status" value="1"/>
</dbReference>
<dbReference type="SUPFAM" id="SSF51306">
    <property type="entry name" value="LexA/Signal peptidase"/>
    <property type="match status" value="1"/>
</dbReference>
<dbReference type="Proteomes" id="UP000001492">
    <property type="component" value="Chromosome 1"/>
</dbReference>
<dbReference type="InterPro" id="IPR015927">
    <property type="entry name" value="Peptidase_S24_S26A/B/C"/>
</dbReference>
<evidence type="ECO:0000313" key="5">
    <source>
        <dbReference type="EMBL" id="ADU12014.1"/>
    </source>
</evidence>
<dbReference type="STRING" id="573065.Astex_0316"/>
<dbReference type="HOGENOM" id="CLU_066192_1_2_5"/>
<dbReference type="Gene3D" id="2.10.109.10">
    <property type="entry name" value="Umud Fragment, subunit A"/>
    <property type="match status" value="1"/>
</dbReference>
<proteinExistence type="predicted"/>
<feature type="domain" description="Peptidase S24/S26A/S26B/S26C" evidence="4">
    <location>
        <begin position="128"/>
        <end position="227"/>
    </location>
</feature>
<evidence type="ECO:0000259" key="4">
    <source>
        <dbReference type="Pfam" id="PF00717"/>
    </source>
</evidence>
<keyword evidence="2" id="KW-0238">DNA-binding</keyword>
<evidence type="ECO:0000313" key="6">
    <source>
        <dbReference type="Proteomes" id="UP000001492"/>
    </source>
</evidence>
<evidence type="ECO:0000256" key="2">
    <source>
        <dbReference type="ARBA" id="ARBA00023125"/>
    </source>
</evidence>
<gene>
    <name evidence="5" type="ordered locus">Astex_0316</name>
</gene>
<dbReference type="KEGG" id="aex:Astex_0316"/>
<dbReference type="InterPro" id="IPR036286">
    <property type="entry name" value="LexA/Signal_pep-like_sf"/>
</dbReference>
<name>E8RPN7_ASTEC</name>
<reference evidence="6" key="1">
    <citation type="submission" date="2010-12" db="EMBL/GenBank/DDBJ databases">
        <title>Complete sequence of chromosome 1 of Asticcacaulis excentricus CB 48.</title>
        <authorList>
            <consortium name="US DOE Joint Genome Institute"/>
            <person name="Lucas S."/>
            <person name="Copeland A."/>
            <person name="Lapidus A."/>
            <person name="Cheng J.-F."/>
            <person name="Bruce D."/>
            <person name="Goodwin L."/>
            <person name="Pitluck S."/>
            <person name="Teshima H."/>
            <person name="Davenport K."/>
            <person name="Detter J.C."/>
            <person name="Han C."/>
            <person name="Tapia R."/>
            <person name="Land M."/>
            <person name="Hauser L."/>
            <person name="Jeffries C."/>
            <person name="Kyrpides N."/>
            <person name="Ivanova N."/>
            <person name="Ovchinnikova G."/>
            <person name="Brun Y.V."/>
            <person name="Woyke T."/>
        </authorList>
    </citation>
    <scope>NUCLEOTIDE SEQUENCE [LARGE SCALE GENOMIC DNA]</scope>
    <source>
        <strain evidence="6">ATCC 15261 / DSM 4724 / KCTC 12464 / NCIMB 9791 / VKM B-1370 / CB 48</strain>
    </source>
</reference>
<dbReference type="InterPro" id="IPR039418">
    <property type="entry name" value="LexA-like"/>
</dbReference>
<evidence type="ECO:0000256" key="3">
    <source>
        <dbReference type="ARBA" id="ARBA00023163"/>
    </source>
</evidence>
<keyword evidence="6" id="KW-1185">Reference proteome</keyword>
<dbReference type="eggNOG" id="COG2932">
    <property type="taxonomic scope" value="Bacteria"/>
</dbReference>
<dbReference type="PANTHER" id="PTHR40661">
    <property type="match status" value="1"/>
</dbReference>